<comment type="caution">
    <text evidence="8">The sequence shown here is derived from an EMBL/GenBank/DDBJ whole genome shotgun (WGS) entry which is preliminary data.</text>
</comment>
<accession>A0A7Y9I9K4</accession>
<dbReference type="GO" id="GO:0005886">
    <property type="term" value="C:plasma membrane"/>
    <property type="evidence" value="ECO:0007669"/>
    <property type="project" value="UniProtKB-SubCell"/>
</dbReference>
<evidence type="ECO:0000256" key="1">
    <source>
        <dbReference type="ARBA" id="ARBA00004162"/>
    </source>
</evidence>
<dbReference type="AlphaFoldDB" id="A0A7Y9I9K4"/>
<proteinExistence type="predicted"/>
<evidence type="ECO:0000259" key="7">
    <source>
        <dbReference type="Pfam" id="PF04024"/>
    </source>
</evidence>
<keyword evidence="5 6" id="KW-0472">Membrane</keyword>
<comment type="subcellular location">
    <subcellularLocation>
        <location evidence="1">Cell membrane</location>
        <topology evidence="1">Single-pass membrane protein</topology>
    </subcellularLocation>
</comment>
<evidence type="ECO:0000256" key="3">
    <source>
        <dbReference type="ARBA" id="ARBA00022692"/>
    </source>
</evidence>
<dbReference type="PANTHER" id="PTHR33885:SF3">
    <property type="entry name" value="PHAGE SHOCK PROTEIN C"/>
    <property type="match status" value="1"/>
</dbReference>
<keyword evidence="2" id="KW-1003">Cell membrane</keyword>
<keyword evidence="3 6" id="KW-0812">Transmembrane</keyword>
<dbReference type="Pfam" id="PF04024">
    <property type="entry name" value="PspC"/>
    <property type="match status" value="1"/>
</dbReference>
<name>A0A7Y9I9K4_9ACTN</name>
<evidence type="ECO:0000256" key="5">
    <source>
        <dbReference type="ARBA" id="ARBA00023136"/>
    </source>
</evidence>
<organism evidence="8 9">
    <name type="scientific">Microlunatus parietis</name>
    <dbReference type="NCBI Taxonomy" id="682979"/>
    <lineage>
        <taxon>Bacteria</taxon>
        <taxon>Bacillati</taxon>
        <taxon>Actinomycetota</taxon>
        <taxon>Actinomycetes</taxon>
        <taxon>Propionibacteriales</taxon>
        <taxon>Propionibacteriaceae</taxon>
        <taxon>Microlunatus</taxon>
    </lineage>
</organism>
<protein>
    <submittedName>
        <fullName evidence="8">Phage shock protein PspC (Stress-responsive transcriptional regulator)</fullName>
    </submittedName>
</protein>
<dbReference type="RefSeq" id="WP_312879165.1">
    <property type="nucleotide sequence ID" value="NZ_JACCBU010000001.1"/>
</dbReference>
<reference evidence="8 9" key="1">
    <citation type="submission" date="2020-07" db="EMBL/GenBank/DDBJ databases">
        <title>Sequencing the genomes of 1000 actinobacteria strains.</title>
        <authorList>
            <person name="Klenk H.-P."/>
        </authorList>
    </citation>
    <scope>NUCLEOTIDE SEQUENCE [LARGE SCALE GENOMIC DNA]</scope>
    <source>
        <strain evidence="8 9">DSM 22083</strain>
    </source>
</reference>
<dbReference type="PANTHER" id="PTHR33885">
    <property type="entry name" value="PHAGE SHOCK PROTEIN C"/>
    <property type="match status" value="1"/>
</dbReference>
<sequence length="79" mass="8677">MGHIERNTDPVQEDTMASLARPRNDRMIAGVCSAIGRRFGISANVVRVIFVLSMLLPGPQILIYIGGWLLIPEEGSSRL</sequence>
<dbReference type="InterPro" id="IPR052027">
    <property type="entry name" value="PspC"/>
</dbReference>
<keyword evidence="4 6" id="KW-1133">Transmembrane helix</keyword>
<feature type="transmembrane region" description="Helical" evidence="6">
    <location>
        <begin position="45"/>
        <end position="71"/>
    </location>
</feature>
<evidence type="ECO:0000313" key="9">
    <source>
        <dbReference type="Proteomes" id="UP000569914"/>
    </source>
</evidence>
<evidence type="ECO:0000256" key="2">
    <source>
        <dbReference type="ARBA" id="ARBA00022475"/>
    </source>
</evidence>
<evidence type="ECO:0000313" key="8">
    <source>
        <dbReference type="EMBL" id="NYE72843.1"/>
    </source>
</evidence>
<evidence type="ECO:0000256" key="6">
    <source>
        <dbReference type="SAM" id="Phobius"/>
    </source>
</evidence>
<evidence type="ECO:0000256" key="4">
    <source>
        <dbReference type="ARBA" id="ARBA00022989"/>
    </source>
</evidence>
<gene>
    <name evidence="8" type="ORF">BKA15_004172</name>
</gene>
<dbReference type="EMBL" id="JACCBU010000001">
    <property type="protein sequence ID" value="NYE72843.1"/>
    <property type="molecule type" value="Genomic_DNA"/>
</dbReference>
<dbReference type="Proteomes" id="UP000569914">
    <property type="component" value="Unassembled WGS sequence"/>
</dbReference>
<keyword evidence="9" id="KW-1185">Reference proteome</keyword>
<feature type="domain" description="Phage shock protein PspC N-terminal" evidence="7">
    <location>
        <begin position="19"/>
        <end position="74"/>
    </location>
</feature>
<dbReference type="InterPro" id="IPR007168">
    <property type="entry name" value="Phageshock_PspC_N"/>
</dbReference>